<proteinExistence type="inferred from homology"/>
<dbReference type="AlphaFoldDB" id="A0A7R9B5P9"/>
<dbReference type="SMART" id="SM00490">
    <property type="entry name" value="HELICc"/>
    <property type="match status" value="1"/>
</dbReference>
<dbReference type="InterPro" id="IPR049730">
    <property type="entry name" value="SNF2/RAD54-like_C"/>
</dbReference>
<dbReference type="GO" id="GO:0016887">
    <property type="term" value="F:ATP hydrolysis activity"/>
    <property type="evidence" value="ECO:0007669"/>
    <property type="project" value="TreeGrafter"/>
</dbReference>
<evidence type="ECO:0000259" key="6">
    <source>
        <dbReference type="PROSITE" id="PS51194"/>
    </source>
</evidence>
<comment type="catalytic activity">
    <reaction evidence="5">
        <text>ATP + H2O = ADP + phosphate + H(+)</text>
        <dbReference type="Rhea" id="RHEA:13065"/>
        <dbReference type="ChEBI" id="CHEBI:15377"/>
        <dbReference type="ChEBI" id="CHEBI:15378"/>
        <dbReference type="ChEBI" id="CHEBI:30616"/>
        <dbReference type="ChEBI" id="CHEBI:43474"/>
        <dbReference type="ChEBI" id="CHEBI:456216"/>
    </reaction>
</comment>
<dbReference type="GO" id="GO:0006281">
    <property type="term" value="P:DNA repair"/>
    <property type="evidence" value="ECO:0007669"/>
    <property type="project" value="UniProtKB-UniRule"/>
</dbReference>
<sequence>MSLQCLSKYHLPESVILESGKFLKLDEMLPALKRGGHRVLIFSQFVIMLEILEAYLTIRGHLYLRLDGSTPVTTSPARVNYQIKKTEEGQDLIDEFNNNPDLFVFLLSTRAGGLGINLTAADTVIIHDIDFNPYNDKQAEDRCHRVGQTRDVSVFRLISKDTIEESIHQVALEKLQLEQDISNPRENDETEARHVVTLLKRALGLEAKKTDDLDVKKTEVSEPS</sequence>
<dbReference type="PROSITE" id="PS51194">
    <property type="entry name" value="HELICASE_CTER"/>
    <property type="match status" value="1"/>
</dbReference>
<dbReference type="PANTHER" id="PTHR45685:SF2">
    <property type="entry name" value="CHROMATIN-REMODELING ATPASE INO80"/>
    <property type="match status" value="1"/>
</dbReference>
<protein>
    <recommendedName>
        <fullName evidence="5">Chromatin-remodeling ATPase INO80</fullName>
        <ecNumber evidence="5">3.6.4.-</ecNumber>
    </recommendedName>
</protein>
<dbReference type="Gene3D" id="3.40.50.300">
    <property type="entry name" value="P-loop containing nucleotide triphosphate hydrolases"/>
    <property type="match status" value="1"/>
</dbReference>
<comment type="subunit">
    <text evidence="5">Component of the INO80 chromatin-remodeling complex.</text>
</comment>
<keyword evidence="2" id="KW-0547">Nucleotide-binding</keyword>
<evidence type="ECO:0000256" key="1">
    <source>
        <dbReference type="ARBA" id="ARBA00004123"/>
    </source>
</evidence>
<dbReference type="GO" id="GO:0031011">
    <property type="term" value="C:Ino80 complex"/>
    <property type="evidence" value="ECO:0007669"/>
    <property type="project" value="UniProtKB-UniRule"/>
</dbReference>
<comment type="function">
    <text evidence="5">ATPase component of the INO80 complex which remodels chromatin by shifting nucleosomes and is involved in DNA repair.</text>
</comment>
<evidence type="ECO:0000313" key="7">
    <source>
        <dbReference type="EMBL" id="CAD7266831.1"/>
    </source>
</evidence>
<gene>
    <name evidence="7" type="ORF">TSIB3V08_LOCUS10845</name>
</gene>
<dbReference type="InterPro" id="IPR050520">
    <property type="entry name" value="INO80/SWR1_helicase"/>
</dbReference>
<keyword evidence="5" id="KW-0238">DNA-binding</keyword>
<dbReference type="EMBL" id="OC007758">
    <property type="protein sequence ID" value="CAD7266831.1"/>
    <property type="molecule type" value="Genomic_DNA"/>
</dbReference>
<dbReference type="SUPFAM" id="SSF52540">
    <property type="entry name" value="P-loop containing nucleoside triphosphate hydrolases"/>
    <property type="match status" value="1"/>
</dbReference>
<dbReference type="Pfam" id="PF00271">
    <property type="entry name" value="Helicase_C"/>
    <property type="match status" value="1"/>
</dbReference>
<evidence type="ECO:0000256" key="3">
    <source>
        <dbReference type="ARBA" id="ARBA00022801"/>
    </source>
</evidence>
<dbReference type="GO" id="GO:0003677">
    <property type="term" value="F:DNA binding"/>
    <property type="evidence" value="ECO:0007669"/>
    <property type="project" value="UniProtKB-UniRule"/>
</dbReference>
<comment type="similarity">
    <text evidence="5">Belongs to the SNF2/RAD54 helicase family.</text>
</comment>
<evidence type="ECO:0000256" key="5">
    <source>
        <dbReference type="RuleBase" id="RU368001"/>
    </source>
</evidence>
<comment type="subcellular location">
    <subcellularLocation>
        <location evidence="1 5">Nucleus</location>
    </subcellularLocation>
</comment>
<comment type="domain">
    <text evidence="5">The DBINO region is involved in binding to DNA.</text>
</comment>
<dbReference type="GO" id="GO:0042393">
    <property type="term" value="F:histone binding"/>
    <property type="evidence" value="ECO:0007669"/>
    <property type="project" value="TreeGrafter"/>
</dbReference>
<feature type="domain" description="Helicase C-terminal" evidence="6">
    <location>
        <begin position="24"/>
        <end position="190"/>
    </location>
</feature>
<dbReference type="GO" id="GO:0005524">
    <property type="term" value="F:ATP binding"/>
    <property type="evidence" value="ECO:0007669"/>
    <property type="project" value="UniProtKB-UniRule"/>
</dbReference>
<accession>A0A7R9B5P9</accession>
<keyword evidence="4 5" id="KW-0067">ATP-binding</keyword>
<dbReference type="EC" id="3.6.4.-" evidence="5"/>
<organism evidence="7">
    <name type="scientific">Timema shepardi</name>
    <name type="common">Walking stick</name>
    <dbReference type="NCBI Taxonomy" id="629360"/>
    <lineage>
        <taxon>Eukaryota</taxon>
        <taxon>Metazoa</taxon>
        <taxon>Ecdysozoa</taxon>
        <taxon>Arthropoda</taxon>
        <taxon>Hexapoda</taxon>
        <taxon>Insecta</taxon>
        <taxon>Pterygota</taxon>
        <taxon>Neoptera</taxon>
        <taxon>Polyneoptera</taxon>
        <taxon>Phasmatodea</taxon>
        <taxon>Timematodea</taxon>
        <taxon>Timematoidea</taxon>
        <taxon>Timematidae</taxon>
        <taxon>Timema</taxon>
    </lineage>
</organism>
<keyword evidence="5" id="KW-0234">DNA repair</keyword>
<dbReference type="InterPro" id="IPR001650">
    <property type="entry name" value="Helicase_C-like"/>
</dbReference>
<dbReference type="CDD" id="cd18793">
    <property type="entry name" value="SF2_C_SNF"/>
    <property type="match status" value="1"/>
</dbReference>
<keyword evidence="5" id="KW-0227">DNA damage</keyword>
<dbReference type="GO" id="GO:0006338">
    <property type="term" value="P:chromatin remodeling"/>
    <property type="evidence" value="ECO:0007669"/>
    <property type="project" value="UniProtKB-UniRule"/>
</dbReference>
<dbReference type="PANTHER" id="PTHR45685">
    <property type="entry name" value="HELICASE SRCAP-RELATED"/>
    <property type="match status" value="1"/>
</dbReference>
<reference evidence="7" key="1">
    <citation type="submission" date="2020-11" db="EMBL/GenBank/DDBJ databases">
        <authorList>
            <person name="Tran Van P."/>
        </authorList>
    </citation>
    <scope>NUCLEOTIDE SEQUENCE</scope>
</reference>
<evidence type="ECO:0000256" key="4">
    <source>
        <dbReference type="ARBA" id="ARBA00022840"/>
    </source>
</evidence>
<name>A0A7R9B5P9_TIMSH</name>
<keyword evidence="3 5" id="KW-0378">Hydrolase</keyword>
<evidence type="ECO:0000256" key="2">
    <source>
        <dbReference type="ARBA" id="ARBA00022741"/>
    </source>
</evidence>
<dbReference type="InterPro" id="IPR027417">
    <property type="entry name" value="P-loop_NTPase"/>
</dbReference>